<evidence type="ECO:0000256" key="7">
    <source>
        <dbReference type="RuleBase" id="RU363032"/>
    </source>
</evidence>
<feature type="transmembrane region" description="Helical" evidence="7">
    <location>
        <begin position="282"/>
        <end position="306"/>
    </location>
</feature>
<dbReference type="CDD" id="cd06261">
    <property type="entry name" value="TM_PBP2"/>
    <property type="match status" value="1"/>
</dbReference>
<name>A0A8J3MX15_9CHLR</name>
<evidence type="ECO:0000313" key="9">
    <source>
        <dbReference type="EMBL" id="GHO90459.1"/>
    </source>
</evidence>
<evidence type="ECO:0000259" key="8">
    <source>
        <dbReference type="PROSITE" id="PS50928"/>
    </source>
</evidence>
<feature type="domain" description="ABC transmembrane type-1" evidence="8">
    <location>
        <begin position="89"/>
        <end position="302"/>
    </location>
</feature>
<dbReference type="Pfam" id="PF00528">
    <property type="entry name" value="BPD_transp_1"/>
    <property type="match status" value="1"/>
</dbReference>
<dbReference type="SUPFAM" id="SSF161098">
    <property type="entry name" value="MetI-like"/>
    <property type="match status" value="1"/>
</dbReference>
<dbReference type="PROSITE" id="PS50928">
    <property type="entry name" value="ABC_TM1"/>
    <property type="match status" value="1"/>
</dbReference>
<evidence type="ECO:0000256" key="3">
    <source>
        <dbReference type="ARBA" id="ARBA00022475"/>
    </source>
</evidence>
<feature type="transmembrane region" description="Helical" evidence="7">
    <location>
        <begin position="126"/>
        <end position="147"/>
    </location>
</feature>
<protein>
    <submittedName>
        <fullName evidence="9">Sugar ABC transporter permease</fullName>
    </submittedName>
</protein>
<comment type="subcellular location">
    <subcellularLocation>
        <location evidence="1 7">Cell membrane</location>
        <topology evidence="1 7">Multi-pass membrane protein</topology>
    </subcellularLocation>
</comment>
<dbReference type="AlphaFoldDB" id="A0A8J3MX15"/>
<dbReference type="InterPro" id="IPR035906">
    <property type="entry name" value="MetI-like_sf"/>
</dbReference>
<dbReference type="GO" id="GO:0005886">
    <property type="term" value="C:plasma membrane"/>
    <property type="evidence" value="ECO:0007669"/>
    <property type="project" value="UniProtKB-SubCell"/>
</dbReference>
<dbReference type="PANTHER" id="PTHR43005">
    <property type="entry name" value="BLR7065 PROTEIN"/>
    <property type="match status" value="1"/>
</dbReference>
<gene>
    <name evidence="9" type="ORF">KSF_005070</name>
</gene>
<sequence>MIAKSTRSLKAVSLAQKVRTHQFDRHLLPYLMLLPALLILMVVIVGPTIYAIIMSLRSWNLTDPEASQKFIGFQNYQALFADQYFWNAIKTSGIFAVGACAIEIALGLGMSLLLTELRFLKNVVNAAILIPLMITPVVVGLIWHYMFDPSNGVIYYLLSFIPNGSHFGGLTSTGTALFSTMIVDTWEMTPFVILVLLAGLSALPGELYEAVKIDGASRWQSFWYITFPLLTPVLLLTILIRFMDAFRTFDMIYILTGGGPGISTETMSLYDFNTVFKTFQLGYGLALSVVTLLVLILLSLILIRLIRGRI</sequence>
<feature type="transmembrane region" description="Helical" evidence="7">
    <location>
        <begin position="27"/>
        <end position="53"/>
    </location>
</feature>
<evidence type="ECO:0000256" key="5">
    <source>
        <dbReference type="ARBA" id="ARBA00022989"/>
    </source>
</evidence>
<organism evidence="9 10">
    <name type="scientific">Reticulibacter mediterranei</name>
    <dbReference type="NCBI Taxonomy" id="2778369"/>
    <lineage>
        <taxon>Bacteria</taxon>
        <taxon>Bacillati</taxon>
        <taxon>Chloroflexota</taxon>
        <taxon>Ktedonobacteria</taxon>
        <taxon>Ktedonobacterales</taxon>
        <taxon>Reticulibacteraceae</taxon>
        <taxon>Reticulibacter</taxon>
    </lineage>
</organism>
<dbReference type="Proteomes" id="UP000597444">
    <property type="component" value="Unassembled WGS sequence"/>
</dbReference>
<dbReference type="RefSeq" id="WP_220201420.1">
    <property type="nucleotide sequence ID" value="NZ_BNJK01000001.1"/>
</dbReference>
<comment type="caution">
    <text evidence="9">The sequence shown here is derived from an EMBL/GenBank/DDBJ whole genome shotgun (WGS) entry which is preliminary data.</text>
</comment>
<feature type="transmembrane region" description="Helical" evidence="7">
    <location>
        <begin position="222"/>
        <end position="240"/>
    </location>
</feature>
<keyword evidence="6 7" id="KW-0472">Membrane</keyword>
<keyword evidence="10" id="KW-1185">Reference proteome</keyword>
<keyword evidence="3" id="KW-1003">Cell membrane</keyword>
<dbReference type="EMBL" id="BNJK01000001">
    <property type="protein sequence ID" value="GHO90459.1"/>
    <property type="molecule type" value="Genomic_DNA"/>
</dbReference>
<dbReference type="GO" id="GO:0055085">
    <property type="term" value="P:transmembrane transport"/>
    <property type="evidence" value="ECO:0007669"/>
    <property type="project" value="InterPro"/>
</dbReference>
<accession>A0A8J3MX15</accession>
<evidence type="ECO:0000313" key="10">
    <source>
        <dbReference type="Proteomes" id="UP000597444"/>
    </source>
</evidence>
<keyword evidence="2 7" id="KW-0813">Transport</keyword>
<evidence type="ECO:0000256" key="4">
    <source>
        <dbReference type="ARBA" id="ARBA00022692"/>
    </source>
</evidence>
<proteinExistence type="inferred from homology"/>
<comment type="similarity">
    <text evidence="7">Belongs to the binding-protein-dependent transport system permease family.</text>
</comment>
<evidence type="ECO:0000256" key="6">
    <source>
        <dbReference type="ARBA" id="ARBA00023136"/>
    </source>
</evidence>
<keyword evidence="4 7" id="KW-0812">Transmembrane</keyword>
<dbReference type="PANTHER" id="PTHR43005:SF1">
    <property type="entry name" value="SPERMIDINE_PUTRESCINE TRANSPORT SYSTEM PERMEASE PROTEIN"/>
    <property type="match status" value="1"/>
</dbReference>
<evidence type="ECO:0000256" key="1">
    <source>
        <dbReference type="ARBA" id="ARBA00004651"/>
    </source>
</evidence>
<feature type="transmembrane region" description="Helical" evidence="7">
    <location>
        <begin position="185"/>
        <end position="202"/>
    </location>
</feature>
<evidence type="ECO:0000256" key="2">
    <source>
        <dbReference type="ARBA" id="ARBA00022448"/>
    </source>
</evidence>
<dbReference type="Gene3D" id="1.10.3720.10">
    <property type="entry name" value="MetI-like"/>
    <property type="match status" value="1"/>
</dbReference>
<feature type="transmembrane region" description="Helical" evidence="7">
    <location>
        <begin position="94"/>
        <end position="114"/>
    </location>
</feature>
<keyword evidence="5 7" id="KW-1133">Transmembrane helix</keyword>
<reference evidence="9" key="1">
    <citation type="submission" date="2020-10" db="EMBL/GenBank/DDBJ databases">
        <title>Taxonomic study of unclassified bacteria belonging to the class Ktedonobacteria.</title>
        <authorList>
            <person name="Yabe S."/>
            <person name="Wang C.M."/>
            <person name="Zheng Y."/>
            <person name="Sakai Y."/>
            <person name="Cavaletti L."/>
            <person name="Monciardini P."/>
            <person name="Donadio S."/>
        </authorList>
    </citation>
    <scope>NUCLEOTIDE SEQUENCE</scope>
    <source>
        <strain evidence="9">ID150040</strain>
    </source>
</reference>
<dbReference type="InterPro" id="IPR000515">
    <property type="entry name" value="MetI-like"/>
</dbReference>